<name>A0A1S0TI73_LOALO</name>
<evidence type="ECO:0000313" key="1">
    <source>
        <dbReference type="EMBL" id="EFO14069.1"/>
    </source>
</evidence>
<sequence length="64" mass="7499">KSKFVPSPMEMQNLIKPKTKQIIKQNCDDITIASIPEYFDPPIQRPQRAEIAYYRCQIDQVPAY</sequence>
<gene>
    <name evidence="1" type="ORF">LOAG_14454</name>
</gene>
<accession>A0A1S0TI73</accession>
<organism evidence="1">
    <name type="scientific">Loa loa</name>
    <name type="common">Eye worm</name>
    <name type="synonym">Filaria loa</name>
    <dbReference type="NCBI Taxonomy" id="7209"/>
    <lineage>
        <taxon>Eukaryota</taxon>
        <taxon>Metazoa</taxon>
        <taxon>Ecdysozoa</taxon>
        <taxon>Nematoda</taxon>
        <taxon>Chromadorea</taxon>
        <taxon>Rhabditida</taxon>
        <taxon>Spirurina</taxon>
        <taxon>Spiruromorpha</taxon>
        <taxon>Filarioidea</taxon>
        <taxon>Onchocercidae</taxon>
        <taxon>Loa</taxon>
    </lineage>
</organism>
<reference evidence="1" key="1">
    <citation type="submission" date="2012-04" db="EMBL/GenBank/DDBJ databases">
        <title>The Genome Sequence of Loa loa.</title>
        <authorList>
            <consortium name="The Broad Institute Genome Sequencing Platform"/>
            <consortium name="Broad Institute Genome Sequencing Center for Infectious Disease"/>
            <person name="Nutman T.B."/>
            <person name="Fink D.L."/>
            <person name="Russ C."/>
            <person name="Young S."/>
            <person name="Zeng Q."/>
            <person name="Gargeya S."/>
            <person name="Alvarado L."/>
            <person name="Berlin A."/>
            <person name="Chapman S.B."/>
            <person name="Chen Z."/>
            <person name="Freedman E."/>
            <person name="Gellesch M."/>
            <person name="Goldberg J."/>
            <person name="Griggs A."/>
            <person name="Gujja S."/>
            <person name="Heilman E.R."/>
            <person name="Heiman D."/>
            <person name="Howarth C."/>
            <person name="Mehta T."/>
            <person name="Neiman D."/>
            <person name="Pearson M."/>
            <person name="Roberts A."/>
            <person name="Saif S."/>
            <person name="Shea T."/>
            <person name="Shenoy N."/>
            <person name="Sisk P."/>
            <person name="Stolte C."/>
            <person name="Sykes S."/>
            <person name="White J."/>
            <person name="Yandava C."/>
            <person name="Haas B."/>
            <person name="Henn M.R."/>
            <person name="Nusbaum C."/>
            <person name="Birren B."/>
        </authorList>
    </citation>
    <scope>NUCLEOTIDE SEQUENCE [LARGE SCALE GENOMIC DNA]</scope>
</reference>
<dbReference type="EMBL" id="JH712086">
    <property type="protein sequence ID" value="EFO14069.1"/>
    <property type="molecule type" value="Genomic_DNA"/>
</dbReference>
<dbReference type="CTD" id="9951935"/>
<dbReference type="KEGG" id="loa:LOAG_14454"/>
<dbReference type="AlphaFoldDB" id="A0A1S0TI73"/>
<dbReference type="RefSeq" id="XP_003150000.1">
    <property type="nucleotide sequence ID" value="XM_003149952.1"/>
</dbReference>
<dbReference type="OMA" id="RRIVQHT"/>
<dbReference type="GeneID" id="9951935"/>
<protein>
    <submittedName>
        <fullName evidence="1">Uncharacterized protein</fullName>
    </submittedName>
</protein>
<dbReference type="OrthoDB" id="5872847at2759"/>
<dbReference type="InParanoid" id="A0A1S0TI73"/>
<proteinExistence type="predicted"/>
<feature type="non-terminal residue" evidence="1">
    <location>
        <position position="1"/>
    </location>
</feature>